<dbReference type="Proteomes" id="UP000030758">
    <property type="component" value="Unassembled WGS sequence"/>
</dbReference>
<name>A0A085MWF1_9BILA</name>
<gene>
    <name evidence="2" type="ORF">M514_26235</name>
</gene>
<feature type="domain" description="Brinker DNA-binding" evidence="1">
    <location>
        <begin position="5"/>
        <end position="52"/>
    </location>
</feature>
<accession>A0A085MWF1</accession>
<protein>
    <recommendedName>
        <fullName evidence="1">Brinker DNA-binding domain-containing protein</fullName>
    </recommendedName>
</protein>
<sequence length="132" mass="15567">MQCATRRSYGAGFKLQVVKMAKETNNSQAARKYSVTQKMVIDWRNQEEALKKTLKTKCARRSAIVYWPEMENHLAQWVRKQRQRGHITTGTDMRNQVMKWTISPRVYPPALPQRLDGATISRRGRTWSWDKR</sequence>
<reference evidence="2" key="1">
    <citation type="journal article" date="2014" name="Nat. Genet.">
        <title>Genome and transcriptome of the porcine whipworm Trichuris suis.</title>
        <authorList>
            <person name="Jex A.R."/>
            <person name="Nejsum P."/>
            <person name="Schwarz E.M."/>
            <person name="Hu L."/>
            <person name="Young N.D."/>
            <person name="Hall R.S."/>
            <person name="Korhonen P.K."/>
            <person name="Liao S."/>
            <person name="Thamsborg S."/>
            <person name="Xia J."/>
            <person name="Xu P."/>
            <person name="Wang S."/>
            <person name="Scheerlinck J.P."/>
            <person name="Hofmann A."/>
            <person name="Sternberg P.W."/>
            <person name="Wang J."/>
            <person name="Gasser R.B."/>
        </authorList>
    </citation>
    <scope>NUCLEOTIDE SEQUENCE [LARGE SCALE GENOMIC DNA]</scope>
    <source>
        <strain evidence="2">DCEP-RM93F</strain>
    </source>
</reference>
<dbReference type="Pfam" id="PF09607">
    <property type="entry name" value="BrkDBD"/>
    <property type="match status" value="1"/>
</dbReference>
<evidence type="ECO:0000259" key="1">
    <source>
        <dbReference type="Pfam" id="PF09607"/>
    </source>
</evidence>
<dbReference type="EMBL" id="KL367619">
    <property type="protein sequence ID" value="KFD61547.1"/>
    <property type="molecule type" value="Genomic_DNA"/>
</dbReference>
<evidence type="ECO:0000313" key="2">
    <source>
        <dbReference type="EMBL" id="KFD61547.1"/>
    </source>
</evidence>
<proteinExistence type="predicted"/>
<dbReference type="AlphaFoldDB" id="A0A085MWF1"/>
<dbReference type="InterPro" id="IPR018586">
    <property type="entry name" value="Brinker_DNA-bd"/>
</dbReference>
<dbReference type="Gene3D" id="1.10.10.60">
    <property type="entry name" value="Homeodomain-like"/>
    <property type="match status" value="1"/>
</dbReference>
<organism evidence="2">
    <name type="scientific">Trichuris suis</name>
    <name type="common">pig whipworm</name>
    <dbReference type="NCBI Taxonomy" id="68888"/>
    <lineage>
        <taxon>Eukaryota</taxon>
        <taxon>Metazoa</taxon>
        <taxon>Ecdysozoa</taxon>
        <taxon>Nematoda</taxon>
        <taxon>Enoplea</taxon>
        <taxon>Dorylaimia</taxon>
        <taxon>Trichinellida</taxon>
        <taxon>Trichuridae</taxon>
        <taxon>Trichuris</taxon>
    </lineage>
</organism>